<feature type="region of interest" description="Disordered" evidence="3">
    <location>
        <begin position="136"/>
        <end position="167"/>
    </location>
</feature>
<dbReference type="GO" id="GO:0003727">
    <property type="term" value="F:single-stranded RNA binding"/>
    <property type="evidence" value="ECO:0000318"/>
    <property type="project" value="GO_Central"/>
</dbReference>
<feature type="domain" description="CCHC-type" evidence="4">
    <location>
        <begin position="392"/>
        <end position="405"/>
    </location>
</feature>
<evidence type="ECO:0000256" key="3">
    <source>
        <dbReference type="SAM" id="MobiDB-lite"/>
    </source>
</evidence>
<reference evidence="5" key="2">
    <citation type="submission" date="2015-07" db="EMBL/GenBank/DDBJ databases">
        <authorList>
            <person name="Noorani M."/>
        </authorList>
    </citation>
    <scope>NUCLEOTIDE SEQUENCE</scope>
    <source>
        <strain evidence="5">Yugu1</strain>
    </source>
</reference>
<dbReference type="Gene3D" id="4.10.60.10">
    <property type="entry name" value="Zinc finger, CCHC-type"/>
    <property type="match status" value="2"/>
</dbReference>
<keyword evidence="1" id="KW-0862">Zinc</keyword>
<proteinExistence type="predicted"/>
<dbReference type="OMA" id="ECINEDQ"/>
<dbReference type="Proteomes" id="UP000004995">
    <property type="component" value="Unassembled WGS sequence"/>
</dbReference>
<dbReference type="SMART" id="SM00343">
    <property type="entry name" value="ZnF_C2HC"/>
    <property type="match status" value="3"/>
</dbReference>
<dbReference type="HOGENOM" id="CLU_044302_1_0_1"/>
<evidence type="ECO:0000256" key="1">
    <source>
        <dbReference type="PROSITE-ProRule" id="PRU00047"/>
    </source>
</evidence>
<name>K3ZFF5_SETIT</name>
<gene>
    <name evidence="5" type="ORF">SETIT_3G171100v2</name>
</gene>
<organism evidence="5">
    <name type="scientific">Setaria italica</name>
    <name type="common">Foxtail millet</name>
    <name type="synonym">Panicum italicum</name>
    <dbReference type="NCBI Taxonomy" id="4555"/>
    <lineage>
        <taxon>Eukaryota</taxon>
        <taxon>Viridiplantae</taxon>
        <taxon>Streptophyta</taxon>
        <taxon>Embryophyta</taxon>
        <taxon>Tracheophyta</taxon>
        <taxon>Spermatophyta</taxon>
        <taxon>Magnoliopsida</taxon>
        <taxon>Liliopsida</taxon>
        <taxon>Poales</taxon>
        <taxon>Poaceae</taxon>
        <taxon>PACMAD clade</taxon>
        <taxon>Panicoideae</taxon>
        <taxon>Panicodae</taxon>
        <taxon>Paniceae</taxon>
        <taxon>Cenchrinae</taxon>
        <taxon>Setaria</taxon>
    </lineage>
</organism>
<feature type="domain" description="CCHC-type" evidence="4">
    <location>
        <begin position="361"/>
        <end position="377"/>
    </location>
</feature>
<reference evidence="6" key="3">
    <citation type="submission" date="2018-08" db="UniProtKB">
        <authorList>
            <consortium name="EnsemblPlants"/>
        </authorList>
    </citation>
    <scope>IDENTIFICATION</scope>
    <source>
        <strain evidence="6">Yugu1</strain>
    </source>
</reference>
<dbReference type="AlphaFoldDB" id="K3ZFF5"/>
<dbReference type="InterPro" id="IPR001878">
    <property type="entry name" value="Znf_CCHC"/>
</dbReference>
<keyword evidence="1" id="KW-0863">Zinc-finger</keyword>
<dbReference type="EnsemblPlants" id="KQL14648">
    <property type="protein sequence ID" value="KQL14648"/>
    <property type="gene ID" value="SETIT_025306mg"/>
</dbReference>
<dbReference type="eggNOG" id="ENOG502R4AP">
    <property type="taxonomic scope" value="Eukaryota"/>
</dbReference>
<dbReference type="GO" id="GO:0045182">
    <property type="term" value="F:translation regulator activity"/>
    <property type="evidence" value="ECO:0000318"/>
    <property type="project" value="GO_Central"/>
</dbReference>
<evidence type="ECO:0000313" key="6">
    <source>
        <dbReference type="EnsemblPlants" id="KQL14648"/>
    </source>
</evidence>
<evidence type="ECO:0000313" key="5">
    <source>
        <dbReference type="EMBL" id="RCV16845.1"/>
    </source>
</evidence>
<dbReference type="GO" id="GO:2000767">
    <property type="term" value="P:positive regulation of cytoplasmic translation"/>
    <property type="evidence" value="ECO:0000318"/>
    <property type="project" value="GO_Central"/>
</dbReference>
<evidence type="ECO:0000313" key="7">
    <source>
        <dbReference type="Proteomes" id="UP000004995"/>
    </source>
</evidence>
<keyword evidence="2" id="KW-0175">Coiled coil</keyword>
<evidence type="ECO:0000256" key="2">
    <source>
        <dbReference type="SAM" id="Coils"/>
    </source>
</evidence>
<dbReference type="PROSITE" id="PS50158">
    <property type="entry name" value="ZF_CCHC"/>
    <property type="match status" value="2"/>
</dbReference>
<dbReference type="EMBL" id="CM003530">
    <property type="protein sequence ID" value="RCV16845.1"/>
    <property type="molecule type" value="Genomic_DNA"/>
</dbReference>
<feature type="coiled-coil region" evidence="2">
    <location>
        <begin position="285"/>
        <end position="312"/>
    </location>
</feature>
<dbReference type="SUPFAM" id="SSF57756">
    <property type="entry name" value="Retrovirus zinc finger-like domains"/>
    <property type="match status" value="1"/>
</dbReference>
<keyword evidence="7" id="KW-1185">Reference proteome</keyword>
<dbReference type="Pfam" id="PF00098">
    <property type="entry name" value="zf-CCHC"/>
    <property type="match status" value="1"/>
</dbReference>
<dbReference type="GO" id="GO:0005737">
    <property type="term" value="C:cytoplasm"/>
    <property type="evidence" value="ECO:0000318"/>
    <property type="project" value="GO_Central"/>
</dbReference>
<keyword evidence="1" id="KW-0479">Metal-binding</keyword>
<dbReference type="Gramene" id="KQL14648">
    <property type="protein sequence ID" value="KQL14648"/>
    <property type="gene ID" value="SETIT_025306mg"/>
</dbReference>
<dbReference type="OrthoDB" id="696537at2759"/>
<dbReference type="EMBL" id="AGNK02001590">
    <property type="status" value="NOT_ANNOTATED_CDS"/>
    <property type="molecule type" value="Genomic_DNA"/>
</dbReference>
<accession>K3ZFF5</accession>
<evidence type="ECO:0000259" key="4">
    <source>
        <dbReference type="PROSITE" id="PS50158"/>
    </source>
</evidence>
<dbReference type="InterPro" id="IPR036875">
    <property type="entry name" value="Znf_CCHC_sf"/>
</dbReference>
<protein>
    <recommendedName>
        <fullName evidence="4">CCHC-type domain-containing protein</fullName>
    </recommendedName>
</protein>
<dbReference type="GO" id="GO:0003729">
    <property type="term" value="F:mRNA binding"/>
    <property type="evidence" value="ECO:0000318"/>
    <property type="project" value="GO_Central"/>
</dbReference>
<dbReference type="GO" id="GO:0008270">
    <property type="term" value="F:zinc ion binding"/>
    <property type="evidence" value="ECO:0007669"/>
    <property type="project" value="UniProtKB-KW"/>
</dbReference>
<reference evidence="5 7" key="1">
    <citation type="journal article" date="2012" name="Nat. Biotechnol.">
        <title>Reference genome sequence of the model plant Setaria.</title>
        <authorList>
            <person name="Bennetzen J.L."/>
            <person name="Schmutz J."/>
            <person name="Wang H."/>
            <person name="Percifield R."/>
            <person name="Hawkins J."/>
            <person name="Pontaroli A.C."/>
            <person name="Estep M."/>
            <person name="Feng L."/>
            <person name="Vaughn J.N."/>
            <person name="Grimwood J."/>
            <person name="Jenkins J."/>
            <person name="Barry K."/>
            <person name="Lindquist E."/>
            <person name="Hellsten U."/>
            <person name="Deshpande S."/>
            <person name="Wang X."/>
            <person name="Wu X."/>
            <person name="Mitros T."/>
            <person name="Triplett J."/>
            <person name="Yang X."/>
            <person name="Ye C.Y."/>
            <person name="Mauro-Herrera M."/>
            <person name="Wang L."/>
            <person name="Li P."/>
            <person name="Sharma M."/>
            <person name="Sharma R."/>
            <person name="Ronald P.C."/>
            <person name="Panaud O."/>
            <person name="Kellogg E.A."/>
            <person name="Brutnell T.P."/>
            <person name="Doust A.N."/>
            <person name="Tuskan G.A."/>
            <person name="Rokhsar D."/>
            <person name="Devos K.M."/>
        </authorList>
    </citation>
    <scope>NUCLEOTIDE SEQUENCE [LARGE SCALE GENOMIC DNA]</scope>
    <source>
        <strain evidence="7">cv. Yugu1</strain>
        <strain evidence="5">Yugu1</strain>
    </source>
</reference>
<sequence length="521" mass="58623">MGPSFEHILVASILPPSFDIDHIDWSEITQKELECSQLNACVINFLRSNLCEDLQDIIFDIEEVRNDAHLIWKLLIATYATPECINEDQVEEELPKECSKSCQISMHTQVSLLAEKKGQDDQDMVPLQELVRLVGQTDQTGSSRETSSVSATTTYEGPSQASFPTSSITSNDEADLCLMAKKKEEEASLEEVNEVLIAQLDMLTSKHKALQATHKELECSHERLVESYAILDIAHEVMVTSLKTTQPLTHTCSCSQVEINSFSTNPCCSQTSQSSIEHVFVESCDDLVARENDELTQEVERLKKDLSELRGKSQVQPSQDNHEDMVKKLEKGSTDTCSTPQLHLKNNKSKIQEENNFKHIKCFNCSKMGHFASTCPNKLKEKKTFSNKQRICYKCKEKGHIGATCSIEANGGKTDPDRLDRSSGKCKQEKQEDTVSRKDKIHICYTCWQKGQMGKDCPNGNVLNSNLVHYDFSNLRNDKVGTYAIKVIDSPQTSVRAIWVPKNLVTNLRGPNKKSYVVKFT</sequence>
<feature type="coiled-coil region" evidence="2">
    <location>
        <begin position="179"/>
        <end position="220"/>
    </location>
</feature>